<dbReference type="PANTHER" id="PTHR10900">
    <property type="entry name" value="PERIOSTIN-RELATED"/>
    <property type="match status" value="1"/>
</dbReference>
<accession>A0ABZ2YXZ2</accession>
<organism evidence="2 3">
    <name type="scientific">Chitinophaga caseinilytica</name>
    <dbReference type="NCBI Taxonomy" id="2267521"/>
    <lineage>
        <taxon>Bacteria</taxon>
        <taxon>Pseudomonadati</taxon>
        <taxon>Bacteroidota</taxon>
        <taxon>Chitinophagia</taxon>
        <taxon>Chitinophagales</taxon>
        <taxon>Chitinophagaceae</taxon>
        <taxon>Chitinophaga</taxon>
    </lineage>
</organism>
<dbReference type="SMART" id="SM00554">
    <property type="entry name" value="FAS1"/>
    <property type="match status" value="2"/>
</dbReference>
<dbReference type="EMBL" id="CP150096">
    <property type="protein sequence ID" value="WZN43940.1"/>
    <property type="molecule type" value="Genomic_DNA"/>
</dbReference>
<evidence type="ECO:0000313" key="3">
    <source>
        <dbReference type="Proteomes" id="UP001449657"/>
    </source>
</evidence>
<feature type="domain" description="FAS1" evidence="1">
    <location>
        <begin position="37"/>
        <end position="173"/>
    </location>
</feature>
<dbReference type="InterPro" id="IPR050904">
    <property type="entry name" value="Adhesion/Biosynth-related"/>
</dbReference>
<evidence type="ECO:0000259" key="1">
    <source>
        <dbReference type="PROSITE" id="PS50213"/>
    </source>
</evidence>
<gene>
    <name evidence="2" type="ORF">WJU22_13635</name>
</gene>
<dbReference type="Proteomes" id="UP001449657">
    <property type="component" value="Chromosome"/>
</dbReference>
<dbReference type="RefSeq" id="WP_341838734.1">
    <property type="nucleotide sequence ID" value="NZ_CP149792.1"/>
</dbReference>
<name>A0ABZ2YXZ2_9BACT</name>
<keyword evidence="3" id="KW-1185">Reference proteome</keyword>
<dbReference type="InterPro" id="IPR036378">
    <property type="entry name" value="FAS1_dom_sf"/>
</dbReference>
<dbReference type="PANTHER" id="PTHR10900:SF77">
    <property type="entry name" value="FI19380P1"/>
    <property type="match status" value="1"/>
</dbReference>
<dbReference type="InterPro" id="IPR000782">
    <property type="entry name" value="FAS1_domain"/>
</dbReference>
<proteinExistence type="predicted"/>
<dbReference type="PROSITE" id="PS50213">
    <property type="entry name" value="FAS1"/>
    <property type="match status" value="2"/>
</dbReference>
<protein>
    <submittedName>
        <fullName evidence="2">Fasciclin domain-containing protein</fullName>
    </submittedName>
</protein>
<dbReference type="Pfam" id="PF02469">
    <property type="entry name" value="Fasciclin"/>
    <property type="match status" value="2"/>
</dbReference>
<dbReference type="Gene3D" id="2.30.180.10">
    <property type="entry name" value="FAS1 domain"/>
    <property type="match status" value="2"/>
</dbReference>
<sequence>MQSNPIKTIFTGCMVVTIAIATNGCDKDKNDARPQDNSRIPQVLTDNFNLTVMNTVVLRTHMKNELLKSGPYTLFAPSDEAFNKAGYGTVTAILGASQQLIDGMANYHVMPGLYDLQKMPFLFNQEIKSFSGKLFVTRWVKGQDTIITVNGSRLLSSGISASNGYVQVIDRVLEPYRHEQVGNAVAGEKSLTLFYHALRVAGMIPLLEGAGPLTVYAPANDAMKAYGYPTLETIEATDPAILRNMLRYHIAADRRFVNDYILSTGSGSATTQGMINNNSVKVTLVPDPQQPGNFTGITLRGTGNTADVKLVRRDIIAGNGVLHITDQVLRINQ</sequence>
<reference evidence="2 3" key="1">
    <citation type="submission" date="2024-03" db="EMBL/GenBank/DDBJ databases">
        <title>Chitinophaga caseinilytica sp. nov., a casein hydrolysing bacterium isolated from forest soil.</title>
        <authorList>
            <person name="Lee D.S."/>
            <person name="Han D.M."/>
            <person name="Baek J.H."/>
            <person name="Choi D.G."/>
            <person name="Jeon J.H."/>
            <person name="Jeon C.O."/>
        </authorList>
    </citation>
    <scope>NUCLEOTIDE SEQUENCE [LARGE SCALE GENOMIC DNA]</scope>
    <source>
        <strain evidence="2 3">KACC 19118</strain>
    </source>
</reference>
<evidence type="ECO:0000313" key="2">
    <source>
        <dbReference type="EMBL" id="WZN43940.1"/>
    </source>
</evidence>
<feature type="domain" description="FAS1" evidence="1">
    <location>
        <begin position="178"/>
        <end position="329"/>
    </location>
</feature>
<dbReference type="SUPFAM" id="SSF82153">
    <property type="entry name" value="FAS1 domain"/>
    <property type="match status" value="2"/>
</dbReference>